<dbReference type="Gene3D" id="3.40.630.30">
    <property type="match status" value="1"/>
</dbReference>
<evidence type="ECO:0000313" key="2">
    <source>
        <dbReference type="EMBL" id="MCC2616093.1"/>
    </source>
</evidence>
<keyword evidence="3" id="KW-1185">Reference proteome</keyword>
<dbReference type="Pfam" id="PF13508">
    <property type="entry name" value="Acetyltransf_7"/>
    <property type="match status" value="1"/>
</dbReference>
<reference evidence="2 3" key="1">
    <citation type="submission" date="2021-10" db="EMBL/GenBank/DDBJ databases">
        <title>Draft genome of Aestuariibacter halophilus JC2043.</title>
        <authorList>
            <person name="Emsley S.A."/>
            <person name="Pfannmuller K.M."/>
            <person name="Ushijima B."/>
            <person name="Saw J.H."/>
            <person name="Videau P."/>
        </authorList>
    </citation>
    <scope>NUCLEOTIDE SEQUENCE [LARGE SCALE GENOMIC DNA]</scope>
    <source>
        <strain evidence="2 3">JC2043</strain>
    </source>
</reference>
<protein>
    <submittedName>
        <fullName evidence="2">GNAT family N-acetyltransferase</fullName>
    </submittedName>
</protein>
<dbReference type="Proteomes" id="UP001520878">
    <property type="component" value="Unassembled WGS sequence"/>
</dbReference>
<dbReference type="CDD" id="cd04301">
    <property type="entry name" value="NAT_SF"/>
    <property type="match status" value="1"/>
</dbReference>
<name>A0ABS8G6E4_9ALTE</name>
<comment type="caution">
    <text evidence="2">The sequence shown here is derived from an EMBL/GenBank/DDBJ whole genome shotgun (WGS) entry which is preliminary data.</text>
</comment>
<organism evidence="2 3">
    <name type="scientific">Fluctibacter halophilus</name>
    <dbReference type="NCBI Taxonomy" id="226011"/>
    <lineage>
        <taxon>Bacteria</taxon>
        <taxon>Pseudomonadati</taxon>
        <taxon>Pseudomonadota</taxon>
        <taxon>Gammaproteobacteria</taxon>
        <taxon>Alteromonadales</taxon>
        <taxon>Alteromonadaceae</taxon>
        <taxon>Fluctibacter</taxon>
    </lineage>
</organism>
<dbReference type="EMBL" id="JAJEWP010000001">
    <property type="protein sequence ID" value="MCC2616093.1"/>
    <property type="molecule type" value="Genomic_DNA"/>
</dbReference>
<dbReference type="InterPro" id="IPR000182">
    <property type="entry name" value="GNAT_dom"/>
</dbReference>
<evidence type="ECO:0000259" key="1">
    <source>
        <dbReference type="PROSITE" id="PS51186"/>
    </source>
</evidence>
<accession>A0ABS8G6E4</accession>
<proteinExistence type="predicted"/>
<dbReference type="SUPFAM" id="SSF55729">
    <property type="entry name" value="Acyl-CoA N-acyltransferases (Nat)"/>
    <property type="match status" value="1"/>
</dbReference>
<evidence type="ECO:0000313" key="3">
    <source>
        <dbReference type="Proteomes" id="UP001520878"/>
    </source>
</evidence>
<dbReference type="InterPro" id="IPR016181">
    <property type="entry name" value="Acyl_CoA_acyltransferase"/>
</dbReference>
<gene>
    <name evidence="2" type="ORF">LJ739_07555</name>
</gene>
<dbReference type="PROSITE" id="PS51186">
    <property type="entry name" value="GNAT"/>
    <property type="match status" value="1"/>
</dbReference>
<sequence>MNHKLQRNINNLQTLWHAYGASSLGNLLLSHQWPNKIWMSEQARTDTPATLSQLLTLLKLHPQHVLSVWCPEDNKNLTNALPLQPQTQLTAMALSLDEQAQSETETIAVNSTTTSLQRMSSPRQQSDWCTLCSAGFGYQVSVRAITNACRHHNAELLALTDHSIPVATALVLRTGKTLGIHQVAVPPEHRGKGYAKTLMQHIVWQAAQQSVNLLVLQASDMGRSLYQSMGFESLATINHYSL</sequence>
<dbReference type="RefSeq" id="WP_229158748.1">
    <property type="nucleotide sequence ID" value="NZ_JAJEWP010000001.1"/>
</dbReference>
<feature type="domain" description="N-acetyltransferase" evidence="1">
    <location>
        <begin position="115"/>
        <end position="242"/>
    </location>
</feature>